<keyword evidence="7 12" id="KW-0375">Hydrogen ion transport</keyword>
<evidence type="ECO:0000256" key="6">
    <source>
        <dbReference type="ARBA" id="ARBA00022692"/>
    </source>
</evidence>
<dbReference type="GO" id="GO:0005886">
    <property type="term" value="C:plasma membrane"/>
    <property type="evidence" value="ECO:0007669"/>
    <property type="project" value="UniProtKB-SubCell"/>
</dbReference>
<keyword evidence="9 12" id="KW-0406">Ion transport</keyword>
<evidence type="ECO:0000256" key="5">
    <source>
        <dbReference type="ARBA" id="ARBA00022547"/>
    </source>
</evidence>
<dbReference type="NCBIfam" id="TIGR01131">
    <property type="entry name" value="ATP_synt_6_or_A"/>
    <property type="match status" value="1"/>
</dbReference>
<comment type="caution">
    <text evidence="14">The sequence shown here is derived from an EMBL/GenBank/DDBJ whole genome shotgun (WGS) entry which is preliminary data.</text>
</comment>
<proteinExistence type="inferred from homology"/>
<dbReference type="InterPro" id="IPR045082">
    <property type="entry name" value="ATP_syn_F0_a_bact/chloroplast"/>
</dbReference>
<keyword evidence="6 12" id="KW-0812">Transmembrane</keyword>
<dbReference type="GO" id="GO:0045259">
    <property type="term" value="C:proton-transporting ATP synthase complex"/>
    <property type="evidence" value="ECO:0007669"/>
    <property type="project" value="UniProtKB-KW"/>
</dbReference>
<keyword evidence="3 12" id="KW-0813">Transport</keyword>
<evidence type="ECO:0000256" key="13">
    <source>
        <dbReference type="RuleBase" id="RU000483"/>
    </source>
</evidence>
<comment type="similarity">
    <text evidence="2 12 13">Belongs to the ATPase A chain family.</text>
</comment>
<dbReference type="HAMAP" id="MF_01393">
    <property type="entry name" value="ATP_synth_a_bact"/>
    <property type="match status" value="1"/>
</dbReference>
<evidence type="ECO:0000256" key="11">
    <source>
        <dbReference type="ARBA" id="ARBA00023310"/>
    </source>
</evidence>
<evidence type="ECO:0000256" key="8">
    <source>
        <dbReference type="ARBA" id="ARBA00022989"/>
    </source>
</evidence>
<evidence type="ECO:0000256" key="10">
    <source>
        <dbReference type="ARBA" id="ARBA00023136"/>
    </source>
</evidence>
<dbReference type="InterPro" id="IPR023011">
    <property type="entry name" value="ATP_synth_F0_asu_AS"/>
</dbReference>
<evidence type="ECO:0000256" key="9">
    <source>
        <dbReference type="ARBA" id="ARBA00023065"/>
    </source>
</evidence>
<comment type="function">
    <text evidence="12 13">Key component of the proton channel; it plays a direct role in the translocation of protons across the membrane.</text>
</comment>
<evidence type="ECO:0000256" key="12">
    <source>
        <dbReference type="HAMAP-Rule" id="MF_01393"/>
    </source>
</evidence>
<keyword evidence="8 12" id="KW-1133">Transmembrane helix</keyword>
<reference evidence="14" key="1">
    <citation type="journal article" date="2020" name="mSystems">
        <title>Genome- and Community-Level Interaction Insights into Carbon Utilization and Element Cycling Functions of Hydrothermarchaeota in Hydrothermal Sediment.</title>
        <authorList>
            <person name="Zhou Z."/>
            <person name="Liu Y."/>
            <person name="Xu W."/>
            <person name="Pan J."/>
            <person name="Luo Z.H."/>
            <person name="Li M."/>
        </authorList>
    </citation>
    <scope>NUCLEOTIDE SEQUENCE [LARGE SCALE GENOMIC DNA]</scope>
    <source>
        <strain evidence="14">HyVt-533</strain>
    </source>
</reference>
<feature type="transmembrane region" description="Helical" evidence="12">
    <location>
        <begin position="32"/>
        <end position="55"/>
    </location>
</feature>
<feature type="transmembrane region" description="Helical" evidence="12">
    <location>
        <begin position="202"/>
        <end position="222"/>
    </location>
</feature>
<evidence type="ECO:0000256" key="4">
    <source>
        <dbReference type="ARBA" id="ARBA00022475"/>
    </source>
</evidence>
<keyword evidence="10 12" id="KW-0472">Membrane</keyword>
<dbReference type="Proteomes" id="UP000886101">
    <property type="component" value="Unassembled WGS sequence"/>
</dbReference>
<evidence type="ECO:0000313" key="14">
    <source>
        <dbReference type="EMBL" id="HHI97264.1"/>
    </source>
</evidence>
<evidence type="ECO:0000256" key="7">
    <source>
        <dbReference type="ARBA" id="ARBA00022781"/>
    </source>
</evidence>
<dbReference type="InterPro" id="IPR035908">
    <property type="entry name" value="F0_ATP_A_sf"/>
</dbReference>
<evidence type="ECO:0000256" key="2">
    <source>
        <dbReference type="ARBA" id="ARBA00006810"/>
    </source>
</evidence>
<sequence length="251" mass="28515">MEHPLLFLCYLLQLLGIPSGPHYYEEASHYGIMAYIFAPHMVHSYFVCLLLIILIKIGLKRREFIPRGGQNFWEFVVESTYNFTVENVPHEEGPGKINLVPYVFPLIMMFTVYILFSNYLGLIPGFMCPTANINVTLGLTLITIVYYHFLGLRFQGLRYFKQFLGPIPYLIPLIAPAEIFGHIGRIISLSVRLFANMMAKELLIGILLFLAGPFLAPLPILLLGVLVAFIQMLIFITLSLAYFAGAVEEHH</sequence>
<dbReference type="EMBL" id="DROK01000154">
    <property type="protein sequence ID" value="HHI97264.1"/>
    <property type="molecule type" value="Genomic_DNA"/>
</dbReference>
<dbReference type="PANTHER" id="PTHR42823">
    <property type="entry name" value="ATP SYNTHASE SUBUNIT A, CHLOROPLASTIC"/>
    <property type="match status" value="1"/>
</dbReference>
<keyword evidence="4 12" id="KW-1003">Cell membrane</keyword>
<organism evidence="14">
    <name type="scientific">Thermodesulfatator atlanticus</name>
    <dbReference type="NCBI Taxonomy" id="501497"/>
    <lineage>
        <taxon>Bacteria</taxon>
        <taxon>Pseudomonadati</taxon>
        <taxon>Thermodesulfobacteriota</taxon>
        <taxon>Thermodesulfobacteria</taxon>
        <taxon>Thermodesulfobacteriales</taxon>
        <taxon>Thermodesulfatatoraceae</taxon>
        <taxon>Thermodesulfatator</taxon>
    </lineage>
</organism>
<protein>
    <recommendedName>
        <fullName evidence="12 13">ATP synthase subunit a</fullName>
    </recommendedName>
    <alternativeName>
        <fullName evidence="12">ATP synthase F0 sector subunit a</fullName>
    </alternativeName>
    <alternativeName>
        <fullName evidence="12">F-ATPase subunit 6</fullName>
    </alternativeName>
</protein>
<dbReference type="PANTHER" id="PTHR42823:SF3">
    <property type="entry name" value="ATP SYNTHASE SUBUNIT A, CHLOROPLASTIC"/>
    <property type="match status" value="1"/>
</dbReference>
<keyword evidence="5 12" id="KW-0138">CF(0)</keyword>
<gene>
    <name evidence="12 14" type="primary">atpB</name>
    <name evidence="14" type="ORF">ENJ96_05365</name>
</gene>
<dbReference type="PROSITE" id="PS00449">
    <property type="entry name" value="ATPASE_A"/>
    <property type="match status" value="1"/>
</dbReference>
<feature type="transmembrane region" description="Helical" evidence="12">
    <location>
        <begin position="228"/>
        <end position="247"/>
    </location>
</feature>
<dbReference type="SUPFAM" id="SSF81336">
    <property type="entry name" value="F1F0 ATP synthase subunit A"/>
    <property type="match status" value="1"/>
</dbReference>
<keyword evidence="11 12" id="KW-0066">ATP synthesis</keyword>
<dbReference type="InterPro" id="IPR000568">
    <property type="entry name" value="ATP_synth_F0_asu"/>
</dbReference>
<feature type="transmembrane region" description="Helical" evidence="12">
    <location>
        <begin position="133"/>
        <end position="152"/>
    </location>
</feature>
<accession>A0A7V5P0A1</accession>
<dbReference type="GO" id="GO:0046933">
    <property type="term" value="F:proton-transporting ATP synthase activity, rotational mechanism"/>
    <property type="evidence" value="ECO:0007669"/>
    <property type="project" value="UniProtKB-UniRule"/>
</dbReference>
<dbReference type="AlphaFoldDB" id="A0A7V5P0A1"/>
<evidence type="ECO:0000256" key="1">
    <source>
        <dbReference type="ARBA" id="ARBA00004141"/>
    </source>
</evidence>
<evidence type="ECO:0000256" key="3">
    <source>
        <dbReference type="ARBA" id="ARBA00022448"/>
    </source>
</evidence>
<comment type="subcellular location">
    <subcellularLocation>
        <location evidence="12 13">Cell membrane</location>
        <topology evidence="12 13">Multi-pass membrane protein</topology>
    </subcellularLocation>
    <subcellularLocation>
        <location evidence="1">Membrane</location>
        <topology evidence="1">Multi-pass membrane protein</topology>
    </subcellularLocation>
</comment>
<name>A0A7V5P0A1_9BACT</name>
<feature type="transmembrane region" description="Helical" evidence="12">
    <location>
        <begin position="99"/>
        <end position="121"/>
    </location>
</feature>
<dbReference type="GO" id="GO:0042777">
    <property type="term" value="P:proton motive force-driven plasma membrane ATP synthesis"/>
    <property type="evidence" value="ECO:0007669"/>
    <property type="project" value="TreeGrafter"/>
</dbReference>
<dbReference type="PRINTS" id="PR00123">
    <property type="entry name" value="ATPASEA"/>
</dbReference>
<dbReference type="CDD" id="cd00310">
    <property type="entry name" value="ATP-synt_Fo_a_6"/>
    <property type="match status" value="1"/>
</dbReference>
<dbReference type="Pfam" id="PF00119">
    <property type="entry name" value="ATP-synt_A"/>
    <property type="match status" value="1"/>
</dbReference>
<dbReference type="Gene3D" id="1.20.120.220">
    <property type="entry name" value="ATP synthase, F0 complex, subunit A"/>
    <property type="match status" value="1"/>
</dbReference>